<sequence length="58" mass="6493">MEELPSGKRDSWMFAAAVSLSHLVKPHLLERELLVLGKETAGWGDRPRHIARALAASW</sequence>
<dbReference type="EMBL" id="CADCVH010000087">
    <property type="protein sequence ID" value="CAA9463086.1"/>
    <property type="molecule type" value="Genomic_DNA"/>
</dbReference>
<gene>
    <name evidence="1" type="ORF">AVDCRST_MAG02-2713</name>
</gene>
<reference evidence="1" key="1">
    <citation type="submission" date="2020-02" db="EMBL/GenBank/DDBJ databases">
        <authorList>
            <person name="Meier V. D."/>
        </authorList>
    </citation>
    <scope>NUCLEOTIDE SEQUENCE</scope>
    <source>
        <strain evidence="1">AVDCRST_MAG02</strain>
    </source>
</reference>
<accession>A0A6J4R3F2</accession>
<dbReference type="AlphaFoldDB" id="A0A6J4R3F2"/>
<organism evidence="1">
    <name type="scientific">uncultured Rubrobacteraceae bacterium</name>
    <dbReference type="NCBI Taxonomy" id="349277"/>
    <lineage>
        <taxon>Bacteria</taxon>
        <taxon>Bacillati</taxon>
        <taxon>Actinomycetota</taxon>
        <taxon>Rubrobacteria</taxon>
        <taxon>Rubrobacterales</taxon>
        <taxon>Rubrobacteraceae</taxon>
        <taxon>environmental samples</taxon>
    </lineage>
</organism>
<name>A0A6J4R3F2_9ACTN</name>
<protein>
    <submittedName>
        <fullName evidence="1">Uncharacterized protein</fullName>
    </submittedName>
</protein>
<proteinExistence type="predicted"/>
<evidence type="ECO:0000313" key="1">
    <source>
        <dbReference type="EMBL" id="CAA9463086.1"/>
    </source>
</evidence>